<accession>A0A3P7NYM3</accession>
<dbReference type="GO" id="GO:0005829">
    <property type="term" value="C:cytosol"/>
    <property type="evidence" value="ECO:0007669"/>
    <property type="project" value="TreeGrafter"/>
</dbReference>
<evidence type="ECO:0000313" key="4">
    <source>
        <dbReference type="Proteomes" id="UP000281553"/>
    </source>
</evidence>
<keyword evidence="4" id="KW-1185">Reference proteome</keyword>
<feature type="domain" description="Chaperone DnaJ C-terminal" evidence="2">
    <location>
        <begin position="27"/>
        <end position="81"/>
    </location>
</feature>
<gene>
    <name evidence="3" type="ORF">DILT_LOCUS9560</name>
</gene>
<dbReference type="AlphaFoldDB" id="A0A3P7NYM3"/>
<dbReference type="InterPro" id="IPR051339">
    <property type="entry name" value="DnaJ_subfamily_B"/>
</dbReference>
<evidence type="ECO:0000313" key="3">
    <source>
        <dbReference type="EMBL" id="VDN13729.1"/>
    </source>
</evidence>
<sequence>MCMHTLMDIWHILTLSFSPSHPPTLFTGDVIFIVKAKKHDTFVRDGHNLVHIAEIPVAQALLGVTLVIKTLDDRVLRVAITQVVKYVTHPFTIL</sequence>
<dbReference type="PANTHER" id="PTHR24078:SF519">
    <property type="entry name" value="DNAJ HOMOLOG SUBFAMILY B MEMBER 13"/>
    <property type="match status" value="1"/>
</dbReference>
<dbReference type="PANTHER" id="PTHR24078">
    <property type="entry name" value="DNAJ HOMOLOG SUBFAMILY C MEMBER"/>
    <property type="match status" value="1"/>
</dbReference>
<dbReference type="Gene3D" id="2.60.260.20">
    <property type="entry name" value="Urease metallochaperone UreE, N-terminal domain"/>
    <property type="match status" value="1"/>
</dbReference>
<proteinExistence type="predicted"/>
<dbReference type="Pfam" id="PF01556">
    <property type="entry name" value="DnaJ_C"/>
    <property type="match status" value="1"/>
</dbReference>
<organism evidence="3 4">
    <name type="scientific">Dibothriocephalus latus</name>
    <name type="common">Fish tapeworm</name>
    <name type="synonym">Diphyllobothrium latum</name>
    <dbReference type="NCBI Taxonomy" id="60516"/>
    <lineage>
        <taxon>Eukaryota</taxon>
        <taxon>Metazoa</taxon>
        <taxon>Spiralia</taxon>
        <taxon>Lophotrochozoa</taxon>
        <taxon>Platyhelminthes</taxon>
        <taxon>Cestoda</taxon>
        <taxon>Eucestoda</taxon>
        <taxon>Diphyllobothriidea</taxon>
        <taxon>Diphyllobothriidae</taxon>
        <taxon>Dibothriocephalus</taxon>
    </lineage>
</organism>
<dbReference type="InterPro" id="IPR008971">
    <property type="entry name" value="HSP40/DnaJ_pept-bd"/>
</dbReference>
<dbReference type="OrthoDB" id="550424at2759"/>
<dbReference type="GO" id="GO:0051087">
    <property type="term" value="F:protein-folding chaperone binding"/>
    <property type="evidence" value="ECO:0007669"/>
    <property type="project" value="TreeGrafter"/>
</dbReference>
<dbReference type="EMBL" id="UYRU01057188">
    <property type="protein sequence ID" value="VDN13729.1"/>
    <property type="molecule type" value="Genomic_DNA"/>
</dbReference>
<protein>
    <recommendedName>
        <fullName evidence="2">Chaperone DnaJ C-terminal domain-containing protein</fullName>
    </recommendedName>
</protein>
<dbReference type="GO" id="GO:0006457">
    <property type="term" value="P:protein folding"/>
    <property type="evidence" value="ECO:0007669"/>
    <property type="project" value="InterPro"/>
</dbReference>
<evidence type="ECO:0000256" key="1">
    <source>
        <dbReference type="ARBA" id="ARBA00023186"/>
    </source>
</evidence>
<evidence type="ECO:0000259" key="2">
    <source>
        <dbReference type="Pfam" id="PF01556"/>
    </source>
</evidence>
<reference evidence="3 4" key="1">
    <citation type="submission" date="2018-11" db="EMBL/GenBank/DDBJ databases">
        <authorList>
            <consortium name="Pathogen Informatics"/>
        </authorList>
    </citation>
    <scope>NUCLEOTIDE SEQUENCE [LARGE SCALE GENOMIC DNA]</scope>
</reference>
<dbReference type="Proteomes" id="UP000281553">
    <property type="component" value="Unassembled WGS sequence"/>
</dbReference>
<dbReference type="InterPro" id="IPR002939">
    <property type="entry name" value="DnaJ_C"/>
</dbReference>
<dbReference type="SUPFAM" id="SSF49493">
    <property type="entry name" value="HSP40/DnaJ peptide-binding domain"/>
    <property type="match status" value="1"/>
</dbReference>
<keyword evidence="1" id="KW-0143">Chaperone</keyword>
<dbReference type="GO" id="GO:0051082">
    <property type="term" value="F:unfolded protein binding"/>
    <property type="evidence" value="ECO:0007669"/>
    <property type="project" value="InterPro"/>
</dbReference>
<name>A0A3P7NYM3_DIBLA</name>